<evidence type="ECO:0000256" key="1">
    <source>
        <dbReference type="SAM" id="SignalP"/>
    </source>
</evidence>
<dbReference type="InterPro" id="IPR029058">
    <property type="entry name" value="AB_hydrolase_fold"/>
</dbReference>
<dbReference type="Pfam" id="PF04083">
    <property type="entry name" value="Abhydro_lipase"/>
    <property type="match status" value="1"/>
</dbReference>
<dbReference type="AlphaFoldDB" id="A0AAE1L802"/>
<reference evidence="3" key="1">
    <citation type="submission" date="2021-07" db="EMBL/GenBank/DDBJ databases">
        <authorList>
            <person name="Catto M.A."/>
            <person name="Jacobson A."/>
            <person name="Kennedy G."/>
            <person name="Labadie P."/>
            <person name="Hunt B.G."/>
            <person name="Srinivasan R."/>
        </authorList>
    </citation>
    <scope>NUCLEOTIDE SEQUENCE</scope>
    <source>
        <strain evidence="3">PL_HMW_Pooled</strain>
        <tissue evidence="3">Head</tissue>
    </source>
</reference>
<dbReference type="GO" id="GO:0006629">
    <property type="term" value="P:lipid metabolic process"/>
    <property type="evidence" value="ECO:0007669"/>
    <property type="project" value="InterPro"/>
</dbReference>
<dbReference type="InterPro" id="IPR006693">
    <property type="entry name" value="AB_hydrolase_lipase"/>
</dbReference>
<organism evidence="3 4">
    <name type="scientific">Frankliniella fusca</name>
    <dbReference type="NCBI Taxonomy" id="407009"/>
    <lineage>
        <taxon>Eukaryota</taxon>
        <taxon>Metazoa</taxon>
        <taxon>Ecdysozoa</taxon>
        <taxon>Arthropoda</taxon>
        <taxon>Hexapoda</taxon>
        <taxon>Insecta</taxon>
        <taxon>Pterygota</taxon>
        <taxon>Neoptera</taxon>
        <taxon>Paraneoptera</taxon>
        <taxon>Thysanoptera</taxon>
        <taxon>Terebrantia</taxon>
        <taxon>Thripoidea</taxon>
        <taxon>Thripidae</taxon>
        <taxon>Frankliniella</taxon>
    </lineage>
</organism>
<dbReference type="Gene3D" id="3.40.50.1820">
    <property type="entry name" value="alpha/beta hydrolase"/>
    <property type="match status" value="1"/>
</dbReference>
<accession>A0AAE1L802</accession>
<feature type="signal peptide" evidence="1">
    <location>
        <begin position="1"/>
        <end position="26"/>
    </location>
</feature>
<evidence type="ECO:0000259" key="2">
    <source>
        <dbReference type="Pfam" id="PF04083"/>
    </source>
</evidence>
<feature type="chain" id="PRO_5041921490" evidence="1">
    <location>
        <begin position="27"/>
        <end position="499"/>
    </location>
</feature>
<sequence length="499" mass="54433">MMESDVSWVSVLLPALLLLLCQYSSAARPSPTTVLAPAAAAPSAAPGPAADAAAADATSGAAAPATTAAAVAAAAGDKYAHTPPEVLEDASLSVPKLLKKYGYPVENHVVMTEDGYLLTLHRVPHGVHSDSDDINNNRVRSLRKPGRTARYHRRRTFTSTGAKRKRGAARRSGGRTVLLLPGMFCSSAVWLIMGPRKGLGYILADAGWDVWIANPRGNRYSMGHVEIPSTDDKYWQFSWHEMGQYDVPAILDYVTTATDQAQVPVVGHSMGNTMMMVMGSLRPEYSRMVSVHVALAPTVFLQHAQSPVLKGLAALAPTVSTLTAMLGVHSLRPTLPLNEALKQLCREEAVVTQRICKNAAFMLLGFDAEQLNATMFPVIMGHVPSGGSTRTLLHYVQSFTSGDFRQFDHGAKRNLAKYGQAQPPAYNLSMVNFPVAISVGENDWLDSMEDVQRIAKLLPNVVDFYLVPWPKFNHMDHLFAIDAKELEYDHVMEILERFS</sequence>
<dbReference type="EMBL" id="JAHWGI010000057">
    <property type="protein sequence ID" value="KAK3908377.1"/>
    <property type="molecule type" value="Genomic_DNA"/>
</dbReference>
<dbReference type="Proteomes" id="UP001219518">
    <property type="component" value="Unassembled WGS sequence"/>
</dbReference>
<feature type="domain" description="Partial AB-hydrolase lipase" evidence="2">
    <location>
        <begin position="95"/>
        <end position="193"/>
    </location>
</feature>
<dbReference type="PANTHER" id="PTHR11005">
    <property type="entry name" value="LYSOSOMAL ACID LIPASE-RELATED"/>
    <property type="match status" value="1"/>
</dbReference>
<gene>
    <name evidence="3" type="ORF">KUF71_003261</name>
</gene>
<evidence type="ECO:0000313" key="4">
    <source>
        <dbReference type="Proteomes" id="UP001219518"/>
    </source>
</evidence>
<protein>
    <submittedName>
        <fullName evidence="3">Lipase 3</fullName>
    </submittedName>
</protein>
<name>A0AAE1L802_9NEOP</name>
<comment type="caution">
    <text evidence="3">The sequence shown here is derived from an EMBL/GenBank/DDBJ whole genome shotgun (WGS) entry which is preliminary data.</text>
</comment>
<keyword evidence="4" id="KW-1185">Reference proteome</keyword>
<evidence type="ECO:0000313" key="3">
    <source>
        <dbReference type="EMBL" id="KAK3908377.1"/>
    </source>
</evidence>
<reference evidence="3" key="2">
    <citation type="journal article" date="2023" name="BMC Genomics">
        <title>Pest status, molecular evolution, and epigenetic factors derived from the genome assembly of Frankliniella fusca, a thysanopteran phytovirus vector.</title>
        <authorList>
            <person name="Catto M.A."/>
            <person name="Labadie P.E."/>
            <person name="Jacobson A.L."/>
            <person name="Kennedy G.G."/>
            <person name="Srinivasan R."/>
            <person name="Hunt B.G."/>
        </authorList>
    </citation>
    <scope>NUCLEOTIDE SEQUENCE</scope>
    <source>
        <strain evidence="3">PL_HMW_Pooled</strain>
    </source>
</reference>
<dbReference type="SUPFAM" id="SSF53474">
    <property type="entry name" value="alpha/beta-Hydrolases"/>
    <property type="match status" value="1"/>
</dbReference>
<keyword evidence="1" id="KW-0732">Signal</keyword>
<proteinExistence type="predicted"/>